<evidence type="ECO:0000256" key="1">
    <source>
        <dbReference type="ARBA" id="ARBA00001974"/>
    </source>
</evidence>
<dbReference type="InterPro" id="IPR036188">
    <property type="entry name" value="FAD/NAD-bd_sf"/>
</dbReference>
<gene>
    <name evidence="6" type="ORF">N7493_001654</name>
</gene>
<evidence type="ECO:0000256" key="3">
    <source>
        <dbReference type="ARBA" id="ARBA00022827"/>
    </source>
</evidence>
<reference evidence="6" key="2">
    <citation type="submission" date="2023-01" db="EMBL/GenBank/DDBJ databases">
        <authorList>
            <person name="Petersen C."/>
        </authorList>
    </citation>
    <scope>NUCLEOTIDE SEQUENCE</scope>
    <source>
        <strain evidence="6">IBT 17514</strain>
    </source>
</reference>
<dbReference type="SUPFAM" id="SSF51905">
    <property type="entry name" value="FAD/NAD(P)-binding domain"/>
    <property type="match status" value="1"/>
</dbReference>
<dbReference type="EMBL" id="JAQJAN010000002">
    <property type="protein sequence ID" value="KAJ5738499.1"/>
    <property type="molecule type" value="Genomic_DNA"/>
</dbReference>
<keyword evidence="3" id="KW-0274">FAD</keyword>
<evidence type="ECO:0000313" key="6">
    <source>
        <dbReference type="EMBL" id="KAJ5738499.1"/>
    </source>
</evidence>
<reference evidence="6" key="1">
    <citation type="journal article" date="2023" name="IMA Fungus">
        <title>Comparative genomic study of the Penicillium genus elucidates a diverse pangenome and 15 lateral gene transfer events.</title>
        <authorList>
            <person name="Petersen C."/>
            <person name="Sorensen T."/>
            <person name="Nielsen M.R."/>
            <person name="Sondergaard T.E."/>
            <person name="Sorensen J.L."/>
            <person name="Fitzpatrick D.A."/>
            <person name="Frisvad J.C."/>
            <person name="Nielsen K.L."/>
        </authorList>
    </citation>
    <scope>NUCLEOTIDE SEQUENCE</scope>
    <source>
        <strain evidence="6">IBT 17514</strain>
    </source>
</reference>
<dbReference type="Gene3D" id="3.30.9.10">
    <property type="entry name" value="D-Amino Acid Oxidase, subunit A, domain 2"/>
    <property type="match status" value="1"/>
</dbReference>
<dbReference type="GO" id="GO:0071949">
    <property type="term" value="F:FAD binding"/>
    <property type="evidence" value="ECO:0007669"/>
    <property type="project" value="InterPro"/>
</dbReference>
<dbReference type="Pfam" id="PF01494">
    <property type="entry name" value="FAD_binding_3"/>
    <property type="match status" value="1"/>
</dbReference>
<dbReference type="GO" id="GO:0016709">
    <property type="term" value="F:oxidoreductase activity, acting on paired donors, with incorporation or reduction of molecular oxygen, NAD(P)H as one donor, and incorporation of one atom of oxygen"/>
    <property type="evidence" value="ECO:0007669"/>
    <property type="project" value="UniProtKB-ARBA"/>
</dbReference>
<feature type="domain" description="FAD-binding" evidence="5">
    <location>
        <begin position="44"/>
        <end position="412"/>
    </location>
</feature>
<dbReference type="InterPro" id="IPR002938">
    <property type="entry name" value="FAD-bd"/>
</dbReference>
<dbReference type="AlphaFoldDB" id="A0AAD6MZW0"/>
<dbReference type="PRINTS" id="PR00420">
    <property type="entry name" value="RNGMNOXGNASE"/>
</dbReference>
<protein>
    <recommendedName>
        <fullName evidence="5">FAD-binding domain-containing protein</fullName>
    </recommendedName>
</protein>
<dbReference type="PANTHER" id="PTHR43004:SF19">
    <property type="entry name" value="BINDING MONOOXYGENASE, PUTATIVE (JCVI)-RELATED"/>
    <property type="match status" value="1"/>
</dbReference>
<comment type="cofactor">
    <cofactor evidence="1">
        <name>FAD</name>
        <dbReference type="ChEBI" id="CHEBI:57692"/>
    </cofactor>
</comment>
<evidence type="ECO:0000256" key="4">
    <source>
        <dbReference type="ARBA" id="ARBA00023002"/>
    </source>
</evidence>
<proteinExistence type="predicted"/>
<sequence length="473" mass="51843">MTAVQPSLPDASFGIHAMDGSPLTISPGANATALPCSDNIDSKRVLVVGAGPVGLFLALRLAQSGIKVTVLEKGPHTSELPRACGYAAAVQHEFAKAGIYEKIKEAGGFITAGPCWRKAPVDNGLGGKDNGELVATFKRHIDDPKMPPGSGTLNFPQAQLSELLCKEAVDTGLVDVRFNAELESIQDHGDETGSNKKVRITVKDLILGSSFSLSGLYLVGADGASSTTRKLLKIPFAGHTWDRKLLATDVWIQNYEETLHPTSYVMDPTYFCVITPLTEPKKDADSLWRYTIGLPATASDTSDDELLTAESVESLYEQLMAGPRPLKYRVTNKSVYSIHQRLASTMRRGRILLAGDAAHVCNPIGALGLNTGLLDVMALHETLTMIINEKFPENLLDDYSDERRKAFQMLVDPMSTYNLLRLTYLDIDQATTDDWFFRALKNGNVRTMKMMEKQFTEIWVTNMREIAQVGTTK</sequence>
<evidence type="ECO:0000313" key="7">
    <source>
        <dbReference type="Proteomes" id="UP001215712"/>
    </source>
</evidence>
<comment type="caution">
    <text evidence="6">The sequence shown here is derived from an EMBL/GenBank/DDBJ whole genome shotgun (WGS) entry which is preliminary data.</text>
</comment>
<name>A0AAD6MZW0_9EURO</name>
<organism evidence="6 7">
    <name type="scientific">Penicillium malachiteum</name>
    <dbReference type="NCBI Taxonomy" id="1324776"/>
    <lineage>
        <taxon>Eukaryota</taxon>
        <taxon>Fungi</taxon>
        <taxon>Dikarya</taxon>
        <taxon>Ascomycota</taxon>
        <taxon>Pezizomycotina</taxon>
        <taxon>Eurotiomycetes</taxon>
        <taxon>Eurotiomycetidae</taxon>
        <taxon>Eurotiales</taxon>
        <taxon>Aspergillaceae</taxon>
        <taxon>Penicillium</taxon>
    </lineage>
</organism>
<dbReference type="Gene3D" id="3.50.50.60">
    <property type="entry name" value="FAD/NAD(P)-binding domain"/>
    <property type="match status" value="1"/>
</dbReference>
<evidence type="ECO:0000256" key="2">
    <source>
        <dbReference type="ARBA" id="ARBA00022630"/>
    </source>
</evidence>
<accession>A0AAD6MZW0</accession>
<keyword evidence="4" id="KW-0560">Oxidoreductase</keyword>
<dbReference type="InterPro" id="IPR050641">
    <property type="entry name" value="RIFMO-like"/>
</dbReference>
<evidence type="ECO:0000259" key="5">
    <source>
        <dbReference type="Pfam" id="PF01494"/>
    </source>
</evidence>
<keyword evidence="7" id="KW-1185">Reference proteome</keyword>
<dbReference type="PANTHER" id="PTHR43004">
    <property type="entry name" value="TRK SYSTEM POTASSIUM UPTAKE PROTEIN"/>
    <property type="match status" value="1"/>
</dbReference>
<dbReference type="Proteomes" id="UP001215712">
    <property type="component" value="Unassembled WGS sequence"/>
</dbReference>
<keyword evidence="2" id="KW-0285">Flavoprotein</keyword>